<dbReference type="STRING" id="1219360.GCA_001571305_04210"/>
<sequence length="107" mass="11552">MGFPSPAKDYIEPRLDLNEIFILHPAATTLVQYEGITYIVDAALTPRDGDTLCYEIFGEQGIGKLMGGCIVTPDGECIEGEVLNDVVVMGKVTTAITPLYDCGRPTI</sequence>
<dbReference type="OrthoDB" id="6522656at2"/>
<comment type="caution">
    <text evidence="1">The sequence shown here is derived from an EMBL/GenBank/DDBJ whole genome shotgun (WGS) entry which is preliminary data.</text>
</comment>
<evidence type="ECO:0000313" key="1">
    <source>
        <dbReference type="EMBL" id="TKJ94840.1"/>
    </source>
</evidence>
<protein>
    <submittedName>
        <fullName evidence="1">Phage repressor protein</fullName>
    </submittedName>
</protein>
<gene>
    <name evidence="1" type="ORF">EpCFBP13511_00290</name>
</gene>
<proteinExistence type="predicted"/>
<evidence type="ECO:0000313" key="2">
    <source>
        <dbReference type="Proteomes" id="UP000306393"/>
    </source>
</evidence>
<dbReference type="AlphaFoldDB" id="A0A4U3FM91"/>
<dbReference type="Proteomes" id="UP000306393">
    <property type="component" value="Unassembled WGS sequence"/>
</dbReference>
<reference evidence="1 2" key="1">
    <citation type="journal article" date="2019" name="Sci. Rep.">
        <title>Differences in resource use lead to coexistence of seed-transmitted microbial populations.</title>
        <authorList>
            <person name="Torres-Cortes G."/>
            <person name="Garcia B.J."/>
            <person name="Compant S."/>
            <person name="Rezki S."/>
            <person name="Jones P."/>
            <person name="Preveaux A."/>
            <person name="Briand M."/>
            <person name="Roulet A."/>
            <person name="Bouchez O."/>
            <person name="Jacobson D."/>
            <person name="Barret M."/>
        </authorList>
    </citation>
    <scope>NUCLEOTIDE SEQUENCE [LARGE SCALE GENOMIC DNA]</scope>
    <source>
        <strain evidence="1 2">CFBP13511</strain>
    </source>
</reference>
<dbReference type="RefSeq" id="WP_137268484.1">
    <property type="nucleotide sequence ID" value="NZ_QGAC01000001.1"/>
</dbReference>
<dbReference type="EMBL" id="QGAC01000001">
    <property type="protein sequence ID" value="TKJ94840.1"/>
    <property type="molecule type" value="Genomic_DNA"/>
</dbReference>
<accession>A0A4U3FM91</accession>
<organism evidence="1 2">
    <name type="scientific">Erwinia persicina</name>
    <dbReference type="NCBI Taxonomy" id="55211"/>
    <lineage>
        <taxon>Bacteria</taxon>
        <taxon>Pseudomonadati</taxon>
        <taxon>Pseudomonadota</taxon>
        <taxon>Gammaproteobacteria</taxon>
        <taxon>Enterobacterales</taxon>
        <taxon>Erwiniaceae</taxon>
        <taxon>Erwinia</taxon>
    </lineage>
</organism>
<name>A0A4U3FM91_9GAMM</name>